<feature type="transmembrane region" description="Helical" evidence="16">
    <location>
        <begin position="282"/>
        <end position="305"/>
    </location>
</feature>
<dbReference type="GO" id="GO:0031966">
    <property type="term" value="C:mitochondrial membrane"/>
    <property type="evidence" value="ECO:0007669"/>
    <property type="project" value="UniProtKB-SubCell"/>
</dbReference>
<accession>A0A1U9ALR5</accession>
<dbReference type="PANTHER" id="PTHR43507:SF20">
    <property type="entry name" value="NADH-UBIQUINONE OXIDOREDUCTASE CHAIN 4"/>
    <property type="match status" value="1"/>
</dbReference>
<keyword evidence="6 16" id="KW-0679">Respiratory chain</keyword>
<dbReference type="GO" id="GO:0015990">
    <property type="term" value="P:electron transport coupled proton transport"/>
    <property type="evidence" value="ECO:0007669"/>
    <property type="project" value="TreeGrafter"/>
</dbReference>
<keyword evidence="13 16" id="KW-0496">Mitochondrion</keyword>
<protein>
    <recommendedName>
        <fullName evidence="4 16">NADH-ubiquinone oxidoreductase chain 4</fullName>
        <ecNumber evidence="3 16">7.1.1.2</ecNumber>
    </recommendedName>
</protein>
<evidence type="ECO:0000256" key="1">
    <source>
        <dbReference type="ARBA" id="ARBA00004225"/>
    </source>
</evidence>
<evidence type="ECO:0000259" key="18">
    <source>
        <dbReference type="Pfam" id="PF01059"/>
    </source>
</evidence>
<gene>
    <name evidence="19" type="primary">ND4</name>
</gene>
<evidence type="ECO:0000256" key="16">
    <source>
        <dbReference type="RuleBase" id="RU003297"/>
    </source>
</evidence>
<dbReference type="Pfam" id="PF01059">
    <property type="entry name" value="Oxidored_q5_N"/>
    <property type="match status" value="1"/>
</dbReference>
<keyword evidence="9 16" id="KW-0249">Electron transport</keyword>
<evidence type="ECO:0000256" key="6">
    <source>
        <dbReference type="ARBA" id="ARBA00022660"/>
    </source>
</evidence>
<evidence type="ECO:0000259" key="17">
    <source>
        <dbReference type="Pfam" id="PF00361"/>
    </source>
</evidence>
<dbReference type="InterPro" id="IPR001750">
    <property type="entry name" value="ND/Mrp_TM"/>
</dbReference>
<evidence type="ECO:0000256" key="2">
    <source>
        <dbReference type="ARBA" id="ARBA00009025"/>
    </source>
</evidence>
<evidence type="ECO:0000256" key="3">
    <source>
        <dbReference type="ARBA" id="ARBA00012944"/>
    </source>
</evidence>
<feature type="transmembrane region" description="Helical" evidence="16">
    <location>
        <begin position="42"/>
        <end position="61"/>
    </location>
</feature>
<evidence type="ECO:0000256" key="10">
    <source>
        <dbReference type="ARBA" id="ARBA00022989"/>
    </source>
</evidence>
<dbReference type="PANTHER" id="PTHR43507">
    <property type="entry name" value="NADH-UBIQUINONE OXIDOREDUCTASE CHAIN 4"/>
    <property type="match status" value="1"/>
</dbReference>
<proteinExistence type="inferred from homology"/>
<evidence type="ECO:0000256" key="15">
    <source>
        <dbReference type="ARBA" id="ARBA00049551"/>
    </source>
</evidence>
<comment type="similarity">
    <text evidence="2 16">Belongs to the complex I subunit 4 family.</text>
</comment>
<evidence type="ECO:0000256" key="13">
    <source>
        <dbReference type="ARBA" id="ARBA00023128"/>
    </source>
</evidence>
<keyword evidence="11 16" id="KW-0520">NAD</keyword>
<evidence type="ECO:0000256" key="8">
    <source>
        <dbReference type="ARBA" id="ARBA00022967"/>
    </source>
</evidence>
<keyword evidence="12 16" id="KW-0830">Ubiquinone</keyword>
<feature type="domain" description="NADH:quinone oxidoreductase/Mrp antiporter transmembrane" evidence="17">
    <location>
        <begin position="91"/>
        <end position="372"/>
    </location>
</feature>
<keyword evidence="8" id="KW-1278">Translocase</keyword>
<feature type="transmembrane region" description="Helical" evidence="16">
    <location>
        <begin position="317"/>
        <end position="340"/>
    </location>
</feature>
<feature type="transmembrane region" description="Helical" evidence="16">
    <location>
        <begin position="254"/>
        <end position="276"/>
    </location>
</feature>
<keyword evidence="5 16" id="KW-0813">Transport</keyword>
<comment type="catalytic activity">
    <reaction evidence="15 16">
        <text>a ubiquinone + NADH + 5 H(+)(in) = a ubiquinol + NAD(+) + 4 H(+)(out)</text>
        <dbReference type="Rhea" id="RHEA:29091"/>
        <dbReference type="Rhea" id="RHEA-COMP:9565"/>
        <dbReference type="Rhea" id="RHEA-COMP:9566"/>
        <dbReference type="ChEBI" id="CHEBI:15378"/>
        <dbReference type="ChEBI" id="CHEBI:16389"/>
        <dbReference type="ChEBI" id="CHEBI:17976"/>
        <dbReference type="ChEBI" id="CHEBI:57540"/>
        <dbReference type="ChEBI" id="CHEBI:57945"/>
        <dbReference type="EC" id="7.1.1.2"/>
    </reaction>
</comment>
<name>A0A1U9ALR5_9BIVA</name>
<dbReference type="InterPro" id="IPR000260">
    <property type="entry name" value="NADH4_N"/>
</dbReference>
<evidence type="ECO:0000313" key="19">
    <source>
        <dbReference type="EMBL" id="ANQ92701.1"/>
    </source>
</evidence>
<dbReference type="AlphaFoldDB" id="A0A1U9ALR5"/>
<feature type="transmembrane region" description="Helical" evidence="16">
    <location>
        <begin position="225"/>
        <end position="247"/>
    </location>
</feature>
<evidence type="ECO:0000256" key="5">
    <source>
        <dbReference type="ARBA" id="ARBA00022448"/>
    </source>
</evidence>
<evidence type="ECO:0000256" key="9">
    <source>
        <dbReference type="ARBA" id="ARBA00022982"/>
    </source>
</evidence>
<dbReference type="Pfam" id="PF00361">
    <property type="entry name" value="Proton_antipo_M"/>
    <property type="match status" value="1"/>
</dbReference>
<feature type="transmembrane region" description="Helical" evidence="16">
    <location>
        <begin position="129"/>
        <end position="147"/>
    </location>
</feature>
<feature type="transmembrane region" description="Helical" evidence="16">
    <location>
        <begin position="400"/>
        <end position="424"/>
    </location>
</feature>
<dbReference type="PRINTS" id="PR01437">
    <property type="entry name" value="NUOXDRDTASE4"/>
</dbReference>
<sequence length="426" mass="47289">MYVVSMPWWGYFAMLMVGAFLVILNVPSSVMMVSLMSMVDSLSWVMIILTLIICGLSILGSKSIFVGGMKGKSFVFLVISAGLSLVMAFSSSSVVALYWWFEASMIPLIFIVVGWGYQPERFMAVKYMLIYTVVGSLPFLVAILLMLKHNSSWVLWSSFKVSSWWWLFLAPFLIKMPLYGVHSWLPKAHVEAPVAGSMILAGLTLKLGGYGMMRVVSMFSMGMNFYEVLFSVMAVWGAVICPFVCLTQLDMKMLVAYSSVSHMGLVICGILSLSSWGWSGAIMMMVGHAFSSSGLFFLVGVIFSWTNSRSMKVCKGVLSVFPALYLWSFILLGVSMGMPFSVNLCGEVLLVGVCVQMSSLIWFIMVVMSLLTAAYSYYFFGCLFHGQLSECVRVNESGVLGVFILFVHVICVIFSTFLCDFFFFGC</sequence>
<keyword evidence="7 16" id="KW-0812">Transmembrane</keyword>
<feature type="transmembrane region" description="Helical" evidence="16">
    <location>
        <begin position="194"/>
        <end position="213"/>
    </location>
</feature>
<feature type="domain" description="NADH:ubiquinone oxidoreductase chain 4 N-terminal" evidence="18">
    <location>
        <begin position="8"/>
        <end position="88"/>
    </location>
</feature>
<dbReference type="EC" id="7.1.1.2" evidence="3 16"/>
<feature type="transmembrane region" description="Helical" evidence="16">
    <location>
        <begin position="73"/>
        <end position="91"/>
    </location>
</feature>
<organism evidence="19">
    <name type="scientific">Anadara pilula</name>
    <dbReference type="NCBI Taxonomy" id="935003"/>
    <lineage>
        <taxon>Eukaryota</taxon>
        <taxon>Metazoa</taxon>
        <taxon>Spiralia</taxon>
        <taxon>Lophotrochozoa</taxon>
        <taxon>Mollusca</taxon>
        <taxon>Bivalvia</taxon>
        <taxon>Autobranchia</taxon>
        <taxon>Pteriomorphia</taxon>
        <taxon>Arcoida</taxon>
        <taxon>Arcoidea</taxon>
        <taxon>Arcidae</taxon>
        <taxon>Anadara</taxon>
    </lineage>
</organism>
<dbReference type="GO" id="GO:0008137">
    <property type="term" value="F:NADH dehydrogenase (ubiquinone) activity"/>
    <property type="evidence" value="ECO:0007669"/>
    <property type="project" value="UniProtKB-UniRule"/>
</dbReference>
<feature type="transmembrane region" description="Helical" evidence="16">
    <location>
        <begin position="12"/>
        <end position="36"/>
    </location>
</feature>
<evidence type="ECO:0000256" key="14">
    <source>
        <dbReference type="ARBA" id="ARBA00023136"/>
    </source>
</evidence>
<geneLocation type="mitochondrion" evidence="19"/>
<comment type="function">
    <text evidence="16">Core subunit of the mitochondrial membrane respiratory chain NADH dehydrogenase (Complex I) which catalyzes electron transfer from NADH through the respiratory chain, using ubiquinone as an electron acceptor. Essential for the catalytic activity and assembly of complex I.</text>
</comment>
<evidence type="ECO:0000256" key="11">
    <source>
        <dbReference type="ARBA" id="ARBA00023027"/>
    </source>
</evidence>
<feature type="transmembrane region" description="Helical" evidence="16">
    <location>
        <begin position="97"/>
        <end position="117"/>
    </location>
</feature>
<comment type="subcellular location">
    <subcellularLocation>
        <location evidence="1 16">Mitochondrion membrane</location>
        <topology evidence="1 16">Multi-pass membrane protein</topology>
    </subcellularLocation>
</comment>
<keyword evidence="14 16" id="KW-0472">Membrane</keyword>
<keyword evidence="10 16" id="KW-1133">Transmembrane helix</keyword>
<dbReference type="GO" id="GO:0048039">
    <property type="term" value="F:ubiquinone binding"/>
    <property type="evidence" value="ECO:0007669"/>
    <property type="project" value="TreeGrafter"/>
</dbReference>
<evidence type="ECO:0000256" key="4">
    <source>
        <dbReference type="ARBA" id="ARBA00021006"/>
    </source>
</evidence>
<evidence type="ECO:0000256" key="7">
    <source>
        <dbReference type="ARBA" id="ARBA00022692"/>
    </source>
</evidence>
<dbReference type="GO" id="GO:0003954">
    <property type="term" value="F:NADH dehydrogenase activity"/>
    <property type="evidence" value="ECO:0007669"/>
    <property type="project" value="TreeGrafter"/>
</dbReference>
<dbReference type="EMBL" id="KU975162">
    <property type="protein sequence ID" value="ANQ92701.1"/>
    <property type="molecule type" value="Genomic_DNA"/>
</dbReference>
<dbReference type="InterPro" id="IPR003918">
    <property type="entry name" value="NADH_UbQ_OxRdtase"/>
</dbReference>
<feature type="transmembrane region" description="Helical" evidence="16">
    <location>
        <begin position="360"/>
        <end position="380"/>
    </location>
</feature>
<dbReference type="GO" id="GO:0042773">
    <property type="term" value="P:ATP synthesis coupled electron transport"/>
    <property type="evidence" value="ECO:0007669"/>
    <property type="project" value="InterPro"/>
</dbReference>
<reference evidence="19" key="1">
    <citation type="submission" date="2016-03" db="EMBL/GenBank/DDBJ databases">
        <authorList>
            <person name="Ploux O."/>
        </authorList>
    </citation>
    <scope>NUCLEOTIDE SEQUENCE</scope>
</reference>
<evidence type="ECO:0000256" key="12">
    <source>
        <dbReference type="ARBA" id="ARBA00023075"/>
    </source>
</evidence>